<feature type="domain" description="EDS1 EP" evidence="8">
    <location>
        <begin position="419"/>
        <end position="632"/>
    </location>
</feature>
<keyword evidence="4" id="KW-0378">Hydrolase</keyword>
<evidence type="ECO:0008006" key="11">
    <source>
        <dbReference type="Google" id="ProtNLM"/>
    </source>
</evidence>
<accession>A0A922JV14</accession>
<organism evidence="9 10">
    <name type="scientific">Carya illinoinensis</name>
    <name type="common">Pecan</name>
    <dbReference type="NCBI Taxonomy" id="32201"/>
    <lineage>
        <taxon>Eukaryota</taxon>
        <taxon>Viridiplantae</taxon>
        <taxon>Streptophyta</taxon>
        <taxon>Embryophyta</taxon>
        <taxon>Tracheophyta</taxon>
        <taxon>Spermatophyta</taxon>
        <taxon>Magnoliopsida</taxon>
        <taxon>eudicotyledons</taxon>
        <taxon>Gunneridae</taxon>
        <taxon>Pentapetalae</taxon>
        <taxon>rosids</taxon>
        <taxon>fabids</taxon>
        <taxon>Fagales</taxon>
        <taxon>Juglandaceae</taxon>
        <taxon>Carya</taxon>
    </lineage>
</organism>
<dbReference type="AlphaFoldDB" id="A0A922JV14"/>
<dbReference type="InterPro" id="IPR002921">
    <property type="entry name" value="Fungal_lipase-type"/>
</dbReference>
<dbReference type="GO" id="GO:0016787">
    <property type="term" value="F:hydrolase activity"/>
    <property type="evidence" value="ECO:0007669"/>
    <property type="project" value="UniProtKB-KW"/>
</dbReference>
<dbReference type="Pfam" id="PF18117">
    <property type="entry name" value="EDS1_EP"/>
    <property type="match status" value="1"/>
</dbReference>
<gene>
    <name evidence="9" type="ORF">I3842_03G113400</name>
</gene>
<keyword evidence="5" id="KW-0611">Plant defense</keyword>
<comment type="caution">
    <text evidence="9">The sequence shown here is derived from an EMBL/GenBank/DDBJ whole genome shotgun (WGS) entry which is preliminary data.</text>
</comment>
<dbReference type="Proteomes" id="UP000811246">
    <property type="component" value="Chromosome 3"/>
</dbReference>
<evidence type="ECO:0000256" key="2">
    <source>
        <dbReference type="ARBA" id="ARBA00004496"/>
    </source>
</evidence>
<dbReference type="GO" id="GO:0006952">
    <property type="term" value="P:defense response"/>
    <property type="evidence" value="ECO:0007669"/>
    <property type="project" value="UniProtKB-KW"/>
</dbReference>
<proteinExistence type="predicted"/>
<feature type="domain" description="Fungal lipase-type" evidence="7">
    <location>
        <begin position="117"/>
        <end position="228"/>
    </location>
</feature>
<evidence type="ECO:0000256" key="5">
    <source>
        <dbReference type="ARBA" id="ARBA00022821"/>
    </source>
</evidence>
<evidence type="ECO:0000259" key="7">
    <source>
        <dbReference type="Pfam" id="PF01764"/>
    </source>
</evidence>
<dbReference type="InterPro" id="IPR041266">
    <property type="entry name" value="EDS1_EP"/>
</dbReference>
<dbReference type="GO" id="GO:0005737">
    <property type="term" value="C:cytoplasm"/>
    <property type="evidence" value="ECO:0007669"/>
    <property type="project" value="UniProtKB-SubCell"/>
</dbReference>
<evidence type="ECO:0000259" key="8">
    <source>
        <dbReference type="Pfam" id="PF18117"/>
    </source>
</evidence>
<evidence type="ECO:0000256" key="1">
    <source>
        <dbReference type="ARBA" id="ARBA00004123"/>
    </source>
</evidence>
<name>A0A922JV14_CARIL</name>
<dbReference type="GO" id="GO:0006629">
    <property type="term" value="P:lipid metabolic process"/>
    <property type="evidence" value="ECO:0007669"/>
    <property type="project" value="InterPro"/>
</dbReference>
<evidence type="ECO:0000313" key="9">
    <source>
        <dbReference type="EMBL" id="KAG6721476.1"/>
    </source>
</evidence>
<sequence length="648" mass="73311">MDLDDSKPLKRKKDQEEEEIVVRSMDAEASSFETSEVLATFLASKPLLPESWRLCSIANTTAQGSFVTEQVGDVGYIAFSGIQMPGSSEPSWRNLVPLESAGNGTMFSQLHRHNGGQEPAMVHAGMLHIFLSMHNSPSFKDQISALMEKSKSIIVTGHSMGGTTASLCTLWLLSYLQSVSSPSTVLCITFGSPLLGNGSLSRAILRERWGGNFCHVVSKHDIMPRLLFAPLASLTPLLHFLLQYWHLSMMMTPHFGTPAQLSNEDKAELFRFVLFHLGVLAQAGEETSLFWPLGSYLFCSEEGAICVDNAVSVSKMMHLMLINSTPSSSIEDHLNYGDYVGKLSVQFMNQRGFMQADLPESSYEAGVASALQSLGIEQSVAGPAKDCLKMPRPRRMDRTPSLKSAELAIRLSKYAPYRAEIEWYKAFCDKSEDQMGYYDCFKLWGSISNSKREPRVNMNRIKLSKFWDAVISMLDTNQLPHDFNRRAKWVNASQSYKLLVEPLDIAEYYGKRRHLDQGHYLKHGRERRYEIFDRWWNERERNSGEGVNNNRSKFAGLTQDSCFWARVEEAREWLENVKSESDMRKASFLWENIEAFETYSRELVESKQVSVDVLAKNSSYSLWMVEYRALKSKVLSPQSILHGPSSAF</sequence>
<dbReference type="EMBL" id="CM031827">
    <property type="protein sequence ID" value="KAG6721476.1"/>
    <property type="molecule type" value="Genomic_DNA"/>
</dbReference>
<evidence type="ECO:0000256" key="6">
    <source>
        <dbReference type="ARBA" id="ARBA00023242"/>
    </source>
</evidence>
<protein>
    <recommendedName>
        <fullName evidence="11">Lipase-like PAD4</fullName>
    </recommendedName>
</protein>
<keyword evidence="3" id="KW-0963">Cytoplasm</keyword>
<dbReference type="PANTHER" id="PTHR47413">
    <property type="entry name" value="LIPASE-LIKE PAD4"/>
    <property type="match status" value="1"/>
</dbReference>
<reference evidence="9" key="1">
    <citation type="submission" date="2021-01" db="EMBL/GenBank/DDBJ databases">
        <authorList>
            <person name="Lovell J.T."/>
            <person name="Bentley N."/>
            <person name="Bhattarai G."/>
            <person name="Jenkins J.W."/>
            <person name="Sreedasyam A."/>
            <person name="Alarcon Y."/>
            <person name="Bock C."/>
            <person name="Boston L."/>
            <person name="Carlson J."/>
            <person name="Cervantes K."/>
            <person name="Clermont K."/>
            <person name="Krom N."/>
            <person name="Kubenka K."/>
            <person name="Mamidi S."/>
            <person name="Mattison C."/>
            <person name="Monteros M."/>
            <person name="Pisani C."/>
            <person name="Plott C."/>
            <person name="Rajasekar S."/>
            <person name="Rhein H.S."/>
            <person name="Rohla C."/>
            <person name="Song M."/>
            <person name="Hilaire R.S."/>
            <person name="Shu S."/>
            <person name="Wells L."/>
            <person name="Wang X."/>
            <person name="Webber J."/>
            <person name="Heerema R.J."/>
            <person name="Klein P."/>
            <person name="Conner P."/>
            <person name="Grauke L."/>
            <person name="Grimwood J."/>
            <person name="Schmutz J."/>
            <person name="Randall J.J."/>
        </authorList>
    </citation>
    <scope>NUCLEOTIDE SEQUENCE</scope>
    <source>
        <tissue evidence="9">Leaf</tissue>
    </source>
</reference>
<dbReference type="GO" id="GO:0005634">
    <property type="term" value="C:nucleus"/>
    <property type="evidence" value="ECO:0007669"/>
    <property type="project" value="UniProtKB-SubCell"/>
</dbReference>
<dbReference type="PANTHER" id="PTHR47413:SF2">
    <property type="entry name" value="LIPASE-LIKE PAD4"/>
    <property type="match status" value="1"/>
</dbReference>
<keyword evidence="6" id="KW-0539">Nucleus</keyword>
<dbReference type="Pfam" id="PF01764">
    <property type="entry name" value="Lipase_3"/>
    <property type="match status" value="1"/>
</dbReference>
<evidence type="ECO:0000256" key="3">
    <source>
        <dbReference type="ARBA" id="ARBA00022490"/>
    </source>
</evidence>
<dbReference type="CDD" id="cd00519">
    <property type="entry name" value="Lipase_3"/>
    <property type="match status" value="1"/>
</dbReference>
<evidence type="ECO:0000313" key="10">
    <source>
        <dbReference type="Proteomes" id="UP000811246"/>
    </source>
</evidence>
<comment type="subcellular location">
    <subcellularLocation>
        <location evidence="2">Cytoplasm</location>
    </subcellularLocation>
    <subcellularLocation>
        <location evidence="1">Nucleus</location>
    </subcellularLocation>
</comment>
<evidence type="ECO:0000256" key="4">
    <source>
        <dbReference type="ARBA" id="ARBA00022801"/>
    </source>
</evidence>